<feature type="region of interest" description="Disordered" evidence="14">
    <location>
        <begin position="1"/>
        <end position="39"/>
    </location>
</feature>
<comment type="similarity">
    <text evidence="9">Belongs to the BCD1 family.</text>
</comment>
<evidence type="ECO:0000256" key="2">
    <source>
        <dbReference type="ARBA" id="ARBA00022517"/>
    </source>
</evidence>
<keyword evidence="7" id="KW-0832">Ubl conjugation</keyword>
<evidence type="ECO:0000256" key="1">
    <source>
        <dbReference type="ARBA" id="ARBA00022499"/>
    </source>
</evidence>
<dbReference type="InterPro" id="IPR051639">
    <property type="entry name" value="BCD1"/>
</dbReference>
<dbReference type="EMBL" id="JAACJL010000016">
    <property type="protein sequence ID" value="KAF4619411.1"/>
    <property type="molecule type" value="Genomic_DNA"/>
</dbReference>
<evidence type="ECO:0000256" key="5">
    <source>
        <dbReference type="ARBA" id="ARBA00022771"/>
    </source>
</evidence>
<sequence length="491" mass="54037">MNHLHPSLPPKPQSSAQPDQLEPIASTSSSQPSTSTRTNPIADQKQTLCAQCKSQPAKYTCPGCSTRTCSLPCSSSHKTATGCTGVRNKVAYVPMNQYTWGKMMDDYVFLEEMGRKVGEVGKEIVRGGYMAGGPGADARGGRGMMRGRGARGRGRGGHNAGGNGKTKRDILKMQLDIRDIDMELLPNGMERRKLNQSSWDSKNQTALLTIEFKFHKPKDPLAPSSEPRGPPFTLLTHKNDLKTPLLQLLRLRLQEKEKATKKETLPFPEWVRHLVFPDPDDPESFVNPQCVMEAQVNPVAVRRANAKKAHHAFDPTQPLGSVLGQTRFVEYPSIEVWDQFPGTFINSLGLLRQEEERPRKKRKIDRKAGKLAIAGLLGGYGSEDDEDGEAKEDTEPKNMLAALGDYAESDEEEAMVDDMANAGDAGVRMGDVAEDEDMAVELSEDEDDGDAEVDPAVLLELMRAARGGEWTLEADDEDAVDWGDMDDAELE</sequence>
<dbReference type="GO" id="GO:0048254">
    <property type="term" value="P:snoRNA localization"/>
    <property type="evidence" value="ECO:0007669"/>
    <property type="project" value="TreeGrafter"/>
</dbReference>
<name>A0A8H4QYA7_9AGAR</name>
<keyword evidence="1" id="KW-1017">Isopeptide bond</keyword>
<dbReference type="SUPFAM" id="SSF144232">
    <property type="entry name" value="HIT/MYND zinc finger-like"/>
    <property type="match status" value="1"/>
</dbReference>
<dbReference type="Gene3D" id="3.30.60.190">
    <property type="match status" value="1"/>
</dbReference>
<dbReference type="InterPro" id="IPR057721">
    <property type="entry name" value="BCD1_alpha/beta"/>
</dbReference>
<evidence type="ECO:0000256" key="6">
    <source>
        <dbReference type="ARBA" id="ARBA00022833"/>
    </source>
</evidence>
<dbReference type="GO" id="GO:0000463">
    <property type="term" value="P:maturation of LSU-rRNA from tricistronic rRNA transcript (SSU-rRNA, 5.8S rRNA, LSU-rRNA)"/>
    <property type="evidence" value="ECO:0007669"/>
    <property type="project" value="TreeGrafter"/>
</dbReference>
<evidence type="ECO:0000313" key="17">
    <source>
        <dbReference type="Proteomes" id="UP000521872"/>
    </source>
</evidence>
<keyword evidence="3" id="KW-0597">Phosphoprotein</keyword>
<keyword evidence="4" id="KW-0479">Metal-binding</keyword>
<comment type="function">
    <text evidence="8">Required for box C/D snoRNAs accumulation involved in snoRNA processing, snoRNA transport to the nucleolus and ribosome biogenesis.</text>
</comment>
<dbReference type="PANTHER" id="PTHR13483">
    <property type="entry name" value="BOX C_D SNORNA PROTEIN 1-RELATED"/>
    <property type="match status" value="1"/>
</dbReference>
<dbReference type="GO" id="GO:0008270">
    <property type="term" value="F:zinc ion binding"/>
    <property type="evidence" value="ECO:0007669"/>
    <property type="project" value="UniProtKB-UniRule"/>
</dbReference>
<keyword evidence="17" id="KW-1185">Reference proteome</keyword>
<dbReference type="Pfam" id="PF04438">
    <property type="entry name" value="zf-HIT"/>
    <property type="match status" value="1"/>
</dbReference>
<keyword evidence="5 13" id="KW-0863">Zinc-finger</keyword>
<accession>A0A8H4QYA7</accession>
<gene>
    <name evidence="16" type="ORF">D9613_005374</name>
</gene>
<evidence type="ECO:0000256" key="3">
    <source>
        <dbReference type="ARBA" id="ARBA00022553"/>
    </source>
</evidence>
<dbReference type="Proteomes" id="UP000521872">
    <property type="component" value="Unassembled WGS sequence"/>
</dbReference>
<dbReference type="PROSITE" id="PS51083">
    <property type="entry name" value="ZF_HIT"/>
    <property type="match status" value="1"/>
</dbReference>
<dbReference type="CDD" id="cd23023">
    <property type="entry name" value="zf-HIT_BCD1"/>
    <property type="match status" value="1"/>
</dbReference>
<dbReference type="GO" id="GO:0070761">
    <property type="term" value="C:pre-snoRNP complex"/>
    <property type="evidence" value="ECO:0007669"/>
    <property type="project" value="TreeGrafter"/>
</dbReference>
<evidence type="ECO:0000256" key="11">
    <source>
        <dbReference type="ARBA" id="ARBA00068630"/>
    </source>
</evidence>
<feature type="region of interest" description="Disordered" evidence="14">
    <location>
        <begin position="472"/>
        <end position="491"/>
    </location>
</feature>
<evidence type="ECO:0000256" key="14">
    <source>
        <dbReference type="SAM" id="MobiDB-lite"/>
    </source>
</evidence>
<evidence type="ECO:0000256" key="10">
    <source>
        <dbReference type="ARBA" id="ARBA00061949"/>
    </source>
</evidence>
<evidence type="ECO:0000259" key="15">
    <source>
        <dbReference type="PROSITE" id="PS51083"/>
    </source>
</evidence>
<dbReference type="Pfam" id="PF25790">
    <property type="entry name" value="BCD1"/>
    <property type="match status" value="1"/>
</dbReference>
<evidence type="ECO:0000256" key="12">
    <source>
        <dbReference type="ARBA" id="ARBA00077531"/>
    </source>
</evidence>
<dbReference type="GO" id="GO:0000492">
    <property type="term" value="P:box C/D snoRNP assembly"/>
    <property type="evidence" value="ECO:0007669"/>
    <property type="project" value="TreeGrafter"/>
</dbReference>
<feature type="region of interest" description="Disordered" evidence="14">
    <location>
        <begin position="377"/>
        <end position="396"/>
    </location>
</feature>
<comment type="subunit">
    <text evidence="10">Interacts with FBL, SNU13, NOP58, NUFIP1, RUVBL1, RUVBL2 and TAF9. Interacts (via HIT-type zinc finger) with the RUVBL1/RUVBL2 complex in the presence of ADP.</text>
</comment>
<dbReference type="PANTHER" id="PTHR13483:SF3">
    <property type="entry name" value="BOX C_D SNORNA PROTEIN 1"/>
    <property type="match status" value="1"/>
</dbReference>
<dbReference type="FunFam" id="3.30.60.190:FF:000001">
    <property type="entry name" value="box C/D snoRNA protein 1"/>
    <property type="match status" value="1"/>
</dbReference>
<evidence type="ECO:0000313" key="16">
    <source>
        <dbReference type="EMBL" id="KAF4619411.1"/>
    </source>
</evidence>
<feature type="region of interest" description="Disordered" evidence="14">
    <location>
        <begin position="147"/>
        <end position="166"/>
    </location>
</feature>
<proteinExistence type="inferred from homology"/>
<comment type="caution">
    <text evidence="16">The sequence shown here is derived from an EMBL/GenBank/DDBJ whole genome shotgun (WGS) entry which is preliminary data.</text>
</comment>
<dbReference type="GO" id="GO:0005634">
    <property type="term" value="C:nucleus"/>
    <property type="evidence" value="ECO:0007669"/>
    <property type="project" value="TreeGrafter"/>
</dbReference>
<evidence type="ECO:0000256" key="7">
    <source>
        <dbReference type="ARBA" id="ARBA00022843"/>
    </source>
</evidence>
<dbReference type="InterPro" id="IPR007529">
    <property type="entry name" value="Znf_HIT"/>
</dbReference>
<feature type="domain" description="HIT-type" evidence="15">
    <location>
        <begin position="49"/>
        <end position="83"/>
    </location>
</feature>
<reference evidence="16 17" key="1">
    <citation type="submission" date="2019-12" db="EMBL/GenBank/DDBJ databases">
        <authorList>
            <person name="Floudas D."/>
            <person name="Bentzer J."/>
            <person name="Ahren D."/>
            <person name="Johansson T."/>
            <person name="Persson P."/>
            <person name="Tunlid A."/>
        </authorList>
    </citation>
    <scope>NUCLEOTIDE SEQUENCE [LARGE SCALE GENOMIC DNA]</scope>
    <source>
        <strain evidence="16 17">CBS 102.39</strain>
    </source>
</reference>
<feature type="compositionally biased region" description="Low complexity" evidence="14">
    <location>
        <begin position="26"/>
        <end position="38"/>
    </location>
</feature>
<dbReference type="AlphaFoldDB" id="A0A8H4QYA7"/>
<keyword evidence="2" id="KW-0690">Ribosome biogenesis</keyword>
<evidence type="ECO:0000256" key="9">
    <source>
        <dbReference type="ARBA" id="ARBA00049654"/>
    </source>
</evidence>
<keyword evidence="6" id="KW-0862">Zinc</keyword>
<evidence type="ECO:0000256" key="4">
    <source>
        <dbReference type="ARBA" id="ARBA00022723"/>
    </source>
</evidence>
<organism evidence="16 17">
    <name type="scientific">Agrocybe pediades</name>
    <dbReference type="NCBI Taxonomy" id="84607"/>
    <lineage>
        <taxon>Eukaryota</taxon>
        <taxon>Fungi</taxon>
        <taxon>Dikarya</taxon>
        <taxon>Basidiomycota</taxon>
        <taxon>Agaricomycotina</taxon>
        <taxon>Agaricomycetes</taxon>
        <taxon>Agaricomycetidae</taxon>
        <taxon>Agaricales</taxon>
        <taxon>Agaricineae</taxon>
        <taxon>Strophariaceae</taxon>
        <taxon>Agrocybe</taxon>
    </lineage>
</organism>
<evidence type="ECO:0000256" key="13">
    <source>
        <dbReference type="PROSITE-ProRule" id="PRU00453"/>
    </source>
</evidence>
<protein>
    <recommendedName>
        <fullName evidence="11">Box C/D snoRNA protein 1</fullName>
    </recommendedName>
    <alternativeName>
        <fullName evidence="12">Zinc finger HIT domain-containing protein 6</fullName>
    </alternativeName>
</protein>
<evidence type="ECO:0000256" key="8">
    <source>
        <dbReference type="ARBA" id="ARBA00049598"/>
    </source>
</evidence>